<sequence>MAASATGGTDIASWSDPMAGVDGGDTRQNRAPKAFVNVYISFLCRDRDYSGHSRDETSSSRLLRSAASAAAEMAIRYWPMAGAAVGFRLVLVLFGGDLHLASRPEVSTPLTSLRRLAEGYWLKQASVSPYSGSMYHGSPLLLSVLGPLTSSRPDGHHAHIYCRLVLIIHNDIIDAVNVSAGDVASLIYLWNPWAIVTCVGSCTSPIENLMVVIMIYGSCSRLAPLAAFGYVMATHLSLYPAILIVPVILLLGYGLDAPPPKVFVIKGSIARKSDVSDNDKTSRQRVVQQFSWKPVLHFIFWLFIWSCHVLLLSSVILKKVGGLHEMFEK</sequence>
<dbReference type="GO" id="GO:0016255">
    <property type="term" value="P:attachment of GPI anchor to protein"/>
    <property type="evidence" value="ECO:0007669"/>
    <property type="project" value="InterPro"/>
</dbReference>
<dbReference type="InterPro" id="IPR009600">
    <property type="entry name" value="PIG-U"/>
</dbReference>
<evidence type="ECO:0000256" key="7">
    <source>
        <dbReference type="ARBA" id="ARBA00022989"/>
    </source>
</evidence>
<name>A0A1D6HG83_MAIZE</name>
<keyword evidence="6" id="KW-0256">Endoplasmic reticulum</keyword>
<dbReference type="GO" id="GO:0006506">
    <property type="term" value="P:GPI anchor biosynthetic process"/>
    <property type="evidence" value="ECO:0007669"/>
    <property type="project" value="UniProtKB-UniPathway"/>
</dbReference>
<proteinExistence type="inferred from homology"/>
<evidence type="ECO:0000313" key="9">
    <source>
        <dbReference type="EMBL" id="AQK73638.1"/>
    </source>
</evidence>
<dbReference type="EMBL" id="CM000781">
    <property type="protein sequence ID" value="AQK73638.1"/>
    <property type="molecule type" value="Genomic_DNA"/>
</dbReference>
<evidence type="ECO:0000256" key="4">
    <source>
        <dbReference type="ARBA" id="ARBA00022502"/>
    </source>
</evidence>
<evidence type="ECO:0000256" key="8">
    <source>
        <dbReference type="ARBA" id="ARBA00023136"/>
    </source>
</evidence>
<dbReference type="PANTHER" id="PTHR13121:SF0">
    <property type="entry name" value="PHOSPHATIDYLINOSITOL GLYCAN ANCHOR BIOSYNTHESIS CLASS U PROTEIN"/>
    <property type="match status" value="1"/>
</dbReference>
<dbReference type="GO" id="GO:0042765">
    <property type="term" value="C:GPI-anchor transamidase complex"/>
    <property type="evidence" value="ECO:0007669"/>
    <property type="project" value="InterPro"/>
</dbReference>
<organism evidence="9">
    <name type="scientific">Zea mays</name>
    <name type="common">Maize</name>
    <dbReference type="NCBI Taxonomy" id="4577"/>
    <lineage>
        <taxon>Eukaryota</taxon>
        <taxon>Viridiplantae</taxon>
        <taxon>Streptophyta</taxon>
        <taxon>Embryophyta</taxon>
        <taxon>Tracheophyta</taxon>
        <taxon>Spermatophyta</taxon>
        <taxon>Magnoliopsida</taxon>
        <taxon>Liliopsida</taxon>
        <taxon>Poales</taxon>
        <taxon>Poaceae</taxon>
        <taxon>PACMAD clade</taxon>
        <taxon>Panicoideae</taxon>
        <taxon>Andropogonodae</taxon>
        <taxon>Andropogoneae</taxon>
        <taxon>Tripsacinae</taxon>
        <taxon>Zea</taxon>
    </lineage>
</organism>
<keyword evidence="4" id="KW-0337">GPI-anchor biosynthesis</keyword>
<protein>
    <submittedName>
        <fullName evidence="9">GPI transamidase subunit PIG-U</fullName>
    </submittedName>
</protein>
<reference evidence="9" key="1">
    <citation type="submission" date="2015-12" db="EMBL/GenBank/DDBJ databases">
        <title>Update maize B73 reference genome by single molecule sequencing technologies.</title>
        <authorList>
            <consortium name="Maize Genome Sequencing Project"/>
            <person name="Ware D."/>
        </authorList>
    </citation>
    <scope>NUCLEOTIDE SEQUENCE</scope>
    <source>
        <tissue evidence="9">Seedling</tissue>
    </source>
</reference>
<dbReference type="UniPathway" id="UPA00196"/>
<keyword evidence="5" id="KW-0812">Transmembrane</keyword>
<dbReference type="ExpressionAtlas" id="A0A1D6HG83">
    <property type="expression patterns" value="baseline and differential"/>
</dbReference>
<comment type="subcellular location">
    <subcellularLocation>
        <location evidence="1">Endoplasmic reticulum membrane</location>
        <topology evidence="1">Multi-pass membrane protein</topology>
    </subcellularLocation>
</comment>
<dbReference type="PANTHER" id="PTHR13121">
    <property type="entry name" value="GPI TRANSAMIDASE COMPONENT PIG-U"/>
    <property type="match status" value="1"/>
</dbReference>
<comment type="similarity">
    <text evidence="3">Belongs to the PIGU family.</text>
</comment>
<evidence type="ECO:0000256" key="6">
    <source>
        <dbReference type="ARBA" id="ARBA00022824"/>
    </source>
</evidence>
<keyword evidence="8" id="KW-0472">Membrane</keyword>
<gene>
    <name evidence="9" type="ORF">ZEAMMB73_Zm00001d017654</name>
</gene>
<comment type="pathway">
    <text evidence="2">Glycolipid biosynthesis; glycosylphosphatidylinositol-anchor biosynthesis.</text>
</comment>
<evidence type="ECO:0000256" key="1">
    <source>
        <dbReference type="ARBA" id="ARBA00004477"/>
    </source>
</evidence>
<dbReference type="Pfam" id="PF06728">
    <property type="entry name" value="PIG-U"/>
    <property type="match status" value="1"/>
</dbReference>
<evidence type="ECO:0000256" key="5">
    <source>
        <dbReference type="ARBA" id="ARBA00022692"/>
    </source>
</evidence>
<evidence type="ECO:0000256" key="3">
    <source>
        <dbReference type="ARBA" id="ARBA00010026"/>
    </source>
</evidence>
<keyword evidence="7" id="KW-1133">Transmembrane helix</keyword>
<dbReference type="AlphaFoldDB" id="A0A1D6HG83"/>
<evidence type="ECO:0000256" key="2">
    <source>
        <dbReference type="ARBA" id="ARBA00004687"/>
    </source>
</evidence>
<accession>A0A1D6HG83</accession>